<keyword evidence="3" id="KW-1185">Reference proteome</keyword>
<proteinExistence type="predicted"/>
<reference evidence="2 3" key="1">
    <citation type="submission" date="2019-03" db="EMBL/GenBank/DDBJ databases">
        <title>First draft genome of Liparis tanakae, snailfish: a comprehensive survey of snailfish specific genes.</title>
        <authorList>
            <person name="Kim W."/>
            <person name="Song I."/>
            <person name="Jeong J.-H."/>
            <person name="Kim D."/>
            <person name="Kim S."/>
            <person name="Ryu S."/>
            <person name="Song J.Y."/>
            <person name="Lee S.K."/>
        </authorList>
    </citation>
    <scope>NUCLEOTIDE SEQUENCE [LARGE SCALE GENOMIC DNA]</scope>
    <source>
        <tissue evidence="2">Muscle</tissue>
    </source>
</reference>
<protein>
    <submittedName>
        <fullName evidence="2">Uncharacterized protein</fullName>
    </submittedName>
</protein>
<evidence type="ECO:0000313" key="3">
    <source>
        <dbReference type="Proteomes" id="UP000314294"/>
    </source>
</evidence>
<dbReference type="EMBL" id="SRLO01000783">
    <property type="protein sequence ID" value="TNN46562.1"/>
    <property type="molecule type" value="Genomic_DNA"/>
</dbReference>
<dbReference type="Proteomes" id="UP000314294">
    <property type="component" value="Unassembled WGS sequence"/>
</dbReference>
<comment type="caution">
    <text evidence="2">The sequence shown here is derived from an EMBL/GenBank/DDBJ whole genome shotgun (WGS) entry which is preliminary data.</text>
</comment>
<dbReference type="AlphaFoldDB" id="A0A4Z2G201"/>
<feature type="compositionally biased region" description="Acidic residues" evidence="1">
    <location>
        <begin position="1"/>
        <end position="16"/>
    </location>
</feature>
<accession>A0A4Z2G201</accession>
<gene>
    <name evidence="2" type="ORF">EYF80_043236</name>
</gene>
<name>A0A4Z2G201_9TELE</name>
<evidence type="ECO:0000256" key="1">
    <source>
        <dbReference type="SAM" id="MobiDB-lite"/>
    </source>
</evidence>
<evidence type="ECO:0000313" key="2">
    <source>
        <dbReference type="EMBL" id="TNN46562.1"/>
    </source>
</evidence>
<sequence>MSDLTCEEEEEEEEEEANGRQVGVGAEAQMCVGGLSGSAGTLKMCSSLFLIKNKTDEPREGNKWVYQWVYQWNVHEQIH</sequence>
<feature type="region of interest" description="Disordered" evidence="1">
    <location>
        <begin position="1"/>
        <end position="23"/>
    </location>
</feature>
<organism evidence="2 3">
    <name type="scientific">Liparis tanakae</name>
    <name type="common">Tanaka's snailfish</name>
    <dbReference type="NCBI Taxonomy" id="230148"/>
    <lineage>
        <taxon>Eukaryota</taxon>
        <taxon>Metazoa</taxon>
        <taxon>Chordata</taxon>
        <taxon>Craniata</taxon>
        <taxon>Vertebrata</taxon>
        <taxon>Euteleostomi</taxon>
        <taxon>Actinopterygii</taxon>
        <taxon>Neopterygii</taxon>
        <taxon>Teleostei</taxon>
        <taxon>Neoteleostei</taxon>
        <taxon>Acanthomorphata</taxon>
        <taxon>Eupercaria</taxon>
        <taxon>Perciformes</taxon>
        <taxon>Cottioidei</taxon>
        <taxon>Cottales</taxon>
        <taxon>Liparidae</taxon>
        <taxon>Liparis</taxon>
    </lineage>
</organism>